<evidence type="ECO:0000256" key="1">
    <source>
        <dbReference type="SAM" id="Phobius"/>
    </source>
</evidence>
<keyword evidence="3" id="KW-1185">Reference proteome</keyword>
<keyword evidence="1" id="KW-0812">Transmembrane</keyword>
<protein>
    <submittedName>
        <fullName evidence="2">Uncharacterized protein</fullName>
    </submittedName>
</protein>
<organism evidence="2 3">
    <name type="scientific">Puniceibacterium antarcticum</name>
    <dbReference type="NCBI Taxonomy" id="1206336"/>
    <lineage>
        <taxon>Bacteria</taxon>
        <taxon>Pseudomonadati</taxon>
        <taxon>Pseudomonadota</taxon>
        <taxon>Alphaproteobacteria</taxon>
        <taxon>Rhodobacterales</taxon>
        <taxon>Paracoccaceae</taxon>
        <taxon>Puniceibacterium</taxon>
    </lineage>
</organism>
<evidence type="ECO:0000313" key="3">
    <source>
        <dbReference type="Proteomes" id="UP000231259"/>
    </source>
</evidence>
<dbReference type="AlphaFoldDB" id="A0A2G8QYG6"/>
<name>A0A2G8QYG6_9RHOB</name>
<dbReference type="EMBL" id="AWWI01000181">
    <property type="protein sequence ID" value="PIL14336.1"/>
    <property type="molecule type" value="Genomic_DNA"/>
</dbReference>
<keyword evidence="1" id="KW-1133">Transmembrane helix</keyword>
<keyword evidence="1" id="KW-0472">Membrane</keyword>
<dbReference type="RefSeq" id="WP_281256129.1">
    <property type="nucleotide sequence ID" value="NZ_AWWI01000181.1"/>
</dbReference>
<evidence type="ECO:0000313" key="2">
    <source>
        <dbReference type="EMBL" id="PIL14336.1"/>
    </source>
</evidence>
<gene>
    <name evidence="2" type="ORF">P775_26895</name>
</gene>
<accession>A0A2G8QYG6</accession>
<proteinExistence type="predicted"/>
<reference evidence="2 3" key="1">
    <citation type="submission" date="2013-09" db="EMBL/GenBank/DDBJ databases">
        <title>Genome sequencing of Phaeobacter antarcticus sp. nov. SM1211.</title>
        <authorList>
            <person name="Zhang X.-Y."/>
            <person name="Liu C."/>
            <person name="Chen X.-L."/>
            <person name="Xie B.-B."/>
            <person name="Qin Q.-L."/>
            <person name="Rong J.-C."/>
            <person name="Zhang Y.-Z."/>
        </authorList>
    </citation>
    <scope>NUCLEOTIDE SEQUENCE [LARGE SCALE GENOMIC DNA]</scope>
    <source>
        <strain evidence="2 3">SM1211</strain>
    </source>
</reference>
<sequence>MRDLPEAFEWHYPMTPATDVAGVLAAFATVQIAVWLVRIAG</sequence>
<comment type="caution">
    <text evidence="2">The sequence shown here is derived from an EMBL/GenBank/DDBJ whole genome shotgun (WGS) entry which is preliminary data.</text>
</comment>
<feature type="transmembrane region" description="Helical" evidence="1">
    <location>
        <begin position="20"/>
        <end position="40"/>
    </location>
</feature>
<dbReference type="Proteomes" id="UP000231259">
    <property type="component" value="Unassembled WGS sequence"/>
</dbReference>